<evidence type="ECO:0000313" key="2">
    <source>
        <dbReference type="Proteomes" id="UP000887566"/>
    </source>
</evidence>
<dbReference type="Proteomes" id="UP000887566">
    <property type="component" value="Unplaced"/>
</dbReference>
<keyword evidence="2" id="KW-1185">Reference proteome</keyword>
<feature type="signal peptide" evidence="1">
    <location>
        <begin position="1"/>
        <end position="18"/>
    </location>
</feature>
<reference evidence="3" key="1">
    <citation type="submission" date="2022-11" db="UniProtKB">
        <authorList>
            <consortium name="WormBaseParasite"/>
        </authorList>
    </citation>
    <scope>IDENTIFICATION</scope>
</reference>
<dbReference type="AlphaFoldDB" id="A0A914UIF4"/>
<feature type="chain" id="PRO_5037356161" evidence="1">
    <location>
        <begin position="19"/>
        <end position="148"/>
    </location>
</feature>
<organism evidence="2 3">
    <name type="scientific">Plectus sambesii</name>
    <dbReference type="NCBI Taxonomy" id="2011161"/>
    <lineage>
        <taxon>Eukaryota</taxon>
        <taxon>Metazoa</taxon>
        <taxon>Ecdysozoa</taxon>
        <taxon>Nematoda</taxon>
        <taxon>Chromadorea</taxon>
        <taxon>Plectida</taxon>
        <taxon>Plectina</taxon>
        <taxon>Plectoidea</taxon>
        <taxon>Plectidae</taxon>
        <taxon>Plectus</taxon>
    </lineage>
</organism>
<protein>
    <submittedName>
        <fullName evidence="3">Uncharacterized protein</fullName>
    </submittedName>
</protein>
<evidence type="ECO:0000313" key="3">
    <source>
        <dbReference type="WBParaSite" id="PSAMB.scaffold103size79677.g1892.t1"/>
    </source>
</evidence>
<proteinExistence type="predicted"/>
<accession>A0A914UIF4</accession>
<dbReference type="WBParaSite" id="PSAMB.scaffold103size79677.g1892.t1">
    <property type="protein sequence ID" value="PSAMB.scaffold103size79677.g1892.t1"/>
    <property type="gene ID" value="PSAMB.scaffold103size79677.g1892"/>
</dbReference>
<sequence length="148" mass="16730">MFFWTLRASIILYSTSEAARLRSNQSEPVLELYSTPGSIHYVNTTRNSSDDDVPTDSVPTLENGNADNLTLAEEVQLIDNKMEKQNSADSGTYERMGSFLTMSNFLRCLTEASESNSTQTLFECTRMFAIRPQERLQDARDQLRSALN</sequence>
<evidence type="ECO:0000256" key="1">
    <source>
        <dbReference type="SAM" id="SignalP"/>
    </source>
</evidence>
<keyword evidence="1" id="KW-0732">Signal</keyword>
<name>A0A914UIF4_9BILA</name>